<evidence type="ECO:0008006" key="3">
    <source>
        <dbReference type="Google" id="ProtNLM"/>
    </source>
</evidence>
<accession>A0ABW4GS27</accession>
<evidence type="ECO:0000313" key="1">
    <source>
        <dbReference type="EMBL" id="MFD1545164.1"/>
    </source>
</evidence>
<protein>
    <recommendedName>
        <fullName evidence="3">Protein kinase domain-containing protein</fullName>
    </recommendedName>
</protein>
<keyword evidence="2" id="KW-1185">Reference proteome</keyword>
<name>A0ABW4GS27_9ACTN</name>
<reference evidence="2" key="1">
    <citation type="journal article" date="2019" name="Int. J. Syst. Evol. Microbiol.">
        <title>The Global Catalogue of Microorganisms (GCM) 10K type strain sequencing project: providing services to taxonomists for standard genome sequencing and annotation.</title>
        <authorList>
            <consortium name="The Broad Institute Genomics Platform"/>
            <consortium name="The Broad Institute Genome Sequencing Center for Infectious Disease"/>
            <person name="Wu L."/>
            <person name="Ma J."/>
        </authorList>
    </citation>
    <scope>NUCLEOTIDE SEQUENCE [LARGE SCALE GENOMIC DNA]</scope>
    <source>
        <strain evidence="2">CGMCC 1.15399</strain>
    </source>
</reference>
<dbReference type="Proteomes" id="UP001597097">
    <property type="component" value="Unassembled WGS sequence"/>
</dbReference>
<evidence type="ECO:0000313" key="2">
    <source>
        <dbReference type="Proteomes" id="UP001597097"/>
    </source>
</evidence>
<organism evidence="1 2">
    <name type="scientific">Nonomuraea guangzhouensis</name>
    <dbReference type="NCBI Taxonomy" id="1291555"/>
    <lineage>
        <taxon>Bacteria</taxon>
        <taxon>Bacillati</taxon>
        <taxon>Actinomycetota</taxon>
        <taxon>Actinomycetes</taxon>
        <taxon>Streptosporangiales</taxon>
        <taxon>Streptosporangiaceae</taxon>
        <taxon>Nonomuraea</taxon>
    </lineage>
</organism>
<gene>
    <name evidence="1" type="ORF">ACFSJ0_49555</name>
</gene>
<dbReference type="EMBL" id="JBHUCM010000047">
    <property type="protein sequence ID" value="MFD1545164.1"/>
    <property type="molecule type" value="Genomic_DNA"/>
</dbReference>
<dbReference type="RefSeq" id="WP_219532245.1">
    <property type="nucleotide sequence ID" value="NZ_JAHKRM010000013.1"/>
</dbReference>
<sequence length="114" mass="11887">MLLGPGGPRVIDFGVARMLDMSLTKTGEVASRRQQASGHIAQWDVSRPTPQRSACLGEVGGLGFSPGGGLPATYTTAGLLQLWDVAARRRLCGAFNLHDTDVGNVGFGAYDGAL</sequence>
<proteinExistence type="predicted"/>
<comment type="caution">
    <text evidence="1">The sequence shown here is derived from an EMBL/GenBank/DDBJ whole genome shotgun (WGS) entry which is preliminary data.</text>
</comment>